<evidence type="ECO:0000256" key="2">
    <source>
        <dbReference type="SAM" id="MobiDB-lite"/>
    </source>
</evidence>
<sequence>MKKQCISEVSKWKQAFDNERARSKALTEEYESLQKEAATEWNFRQMDLVRQIDLFEKKVLKIQTENKLLYAEKNELEKQIESSYKIAKKGFNQILELVKSLNLNFDKNFKIEKILFEVLDHLKLPKKEDLKCSPSEITQTSDYSRVVHISDIAASIVKGPSITASTSSLSHFLEDTYKQTSSKFPTPTPPHTPPSIPTSIPLPQRRQIISKKPLEDTFRTISDYQGSLMDSFATIHELPLCIENSVSTIFPNLESEMPNFSPQKDHRLSFVRYIDDDF</sequence>
<accession>A0A1R2D125</accession>
<name>A0A1R2D125_9CILI</name>
<feature type="compositionally biased region" description="Pro residues" evidence="2">
    <location>
        <begin position="186"/>
        <end position="196"/>
    </location>
</feature>
<feature type="coiled-coil region" evidence="1">
    <location>
        <begin position="16"/>
        <end position="79"/>
    </location>
</feature>
<gene>
    <name evidence="3" type="ORF">SteCoe_1813</name>
</gene>
<feature type="region of interest" description="Disordered" evidence="2">
    <location>
        <begin position="179"/>
        <end position="201"/>
    </location>
</feature>
<evidence type="ECO:0000313" key="4">
    <source>
        <dbReference type="Proteomes" id="UP000187209"/>
    </source>
</evidence>
<dbReference type="EMBL" id="MPUH01000019">
    <property type="protein sequence ID" value="OMJ94952.1"/>
    <property type="molecule type" value="Genomic_DNA"/>
</dbReference>
<organism evidence="3 4">
    <name type="scientific">Stentor coeruleus</name>
    <dbReference type="NCBI Taxonomy" id="5963"/>
    <lineage>
        <taxon>Eukaryota</taxon>
        <taxon>Sar</taxon>
        <taxon>Alveolata</taxon>
        <taxon>Ciliophora</taxon>
        <taxon>Postciliodesmatophora</taxon>
        <taxon>Heterotrichea</taxon>
        <taxon>Heterotrichida</taxon>
        <taxon>Stentoridae</taxon>
        <taxon>Stentor</taxon>
    </lineage>
</organism>
<dbReference type="AlphaFoldDB" id="A0A1R2D125"/>
<keyword evidence="4" id="KW-1185">Reference proteome</keyword>
<protein>
    <submittedName>
        <fullName evidence="3">Uncharacterized protein</fullName>
    </submittedName>
</protein>
<dbReference type="Proteomes" id="UP000187209">
    <property type="component" value="Unassembled WGS sequence"/>
</dbReference>
<comment type="caution">
    <text evidence="3">The sequence shown here is derived from an EMBL/GenBank/DDBJ whole genome shotgun (WGS) entry which is preliminary data.</text>
</comment>
<evidence type="ECO:0000256" key="1">
    <source>
        <dbReference type="SAM" id="Coils"/>
    </source>
</evidence>
<reference evidence="3 4" key="1">
    <citation type="submission" date="2016-11" db="EMBL/GenBank/DDBJ databases">
        <title>The macronuclear genome of Stentor coeruleus: a giant cell with tiny introns.</title>
        <authorList>
            <person name="Slabodnick M."/>
            <person name="Ruby J.G."/>
            <person name="Reiff S.B."/>
            <person name="Swart E.C."/>
            <person name="Gosai S."/>
            <person name="Prabakaran S."/>
            <person name="Witkowska E."/>
            <person name="Larue G.E."/>
            <person name="Fisher S."/>
            <person name="Freeman R.M."/>
            <person name="Gunawardena J."/>
            <person name="Chu W."/>
            <person name="Stover N.A."/>
            <person name="Gregory B.D."/>
            <person name="Nowacki M."/>
            <person name="Derisi J."/>
            <person name="Roy S.W."/>
            <person name="Marshall W.F."/>
            <person name="Sood P."/>
        </authorList>
    </citation>
    <scope>NUCLEOTIDE SEQUENCE [LARGE SCALE GENOMIC DNA]</scope>
    <source>
        <strain evidence="3">WM001</strain>
    </source>
</reference>
<evidence type="ECO:0000313" key="3">
    <source>
        <dbReference type="EMBL" id="OMJ94952.1"/>
    </source>
</evidence>
<keyword evidence="1" id="KW-0175">Coiled coil</keyword>
<proteinExistence type="predicted"/>